<sequence>MSLGFSVDELLPKARGGGQLRMGLVRLSEEEWLQPAPDLEARTSGFADWPQGIQLTTEAEASGRELAAMLGINGGLREAALASHEDMCLLTRRAGEDVYRLIGAAVAWPSDWYPSDKIGLPLRALHAPIAGYEAQLATGVDRFMETLKPGAIYGRCNWFIAPTGARRWLANGSADSAFSHVTADNAGETLFVRSERQALRRLPKTGAILFTIGIYVAPLGELSRPNKAMLNDAIETLVTGEGDRRGALHYASQLKNYCERIPE</sequence>
<reference evidence="1 2" key="1">
    <citation type="submission" date="2019-06" db="EMBL/GenBank/DDBJ databases">
        <title>Erythrobacter insulae sp. nov., isolated from a tidal flat.</title>
        <authorList>
            <person name="Yoon J.-H."/>
        </authorList>
    </citation>
    <scope>NUCLEOTIDE SEQUENCE [LARGE SCALE GENOMIC DNA]</scope>
    <source>
        <strain evidence="1 2">JBTF-M21</strain>
    </source>
</reference>
<protein>
    <submittedName>
        <fullName evidence="1">DUF3445 domain-containing protein</fullName>
    </submittedName>
</protein>
<proteinExistence type="predicted"/>
<dbReference type="InterPro" id="IPR021848">
    <property type="entry name" value="HODM_asu-like"/>
</dbReference>
<dbReference type="OrthoDB" id="5242510at2"/>
<dbReference type="Pfam" id="PF11927">
    <property type="entry name" value="HODM_asu-like"/>
    <property type="match status" value="1"/>
</dbReference>
<keyword evidence="2" id="KW-1185">Reference proteome</keyword>
<evidence type="ECO:0000313" key="1">
    <source>
        <dbReference type="EMBL" id="TRD10052.1"/>
    </source>
</evidence>
<organism evidence="1 2">
    <name type="scientific">Erythrobacter insulae</name>
    <dbReference type="NCBI Taxonomy" id="2584124"/>
    <lineage>
        <taxon>Bacteria</taxon>
        <taxon>Pseudomonadati</taxon>
        <taxon>Pseudomonadota</taxon>
        <taxon>Alphaproteobacteria</taxon>
        <taxon>Sphingomonadales</taxon>
        <taxon>Erythrobacteraceae</taxon>
        <taxon>Erythrobacter/Porphyrobacter group</taxon>
        <taxon>Erythrobacter</taxon>
    </lineage>
</organism>
<dbReference type="EMBL" id="VHJK01000002">
    <property type="protein sequence ID" value="TRD10052.1"/>
    <property type="molecule type" value="Genomic_DNA"/>
</dbReference>
<evidence type="ECO:0000313" key="2">
    <source>
        <dbReference type="Proteomes" id="UP000316343"/>
    </source>
</evidence>
<dbReference type="AlphaFoldDB" id="A0A547P7C9"/>
<comment type="caution">
    <text evidence="1">The sequence shown here is derived from an EMBL/GenBank/DDBJ whole genome shotgun (WGS) entry which is preliminary data.</text>
</comment>
<dbReference type="RefSeq" id="WP_142789342.1">
    <property type="nucleotide sequence ID" value="NZ_VHJK01000002.1"/>
</dbReference>
<accession>A0A547P7C9</accession>
<gene>
    <name evidence="1" type="ORF">FGU71_13745</name>
</gene>
<dbReference type="Proteomes" id="UP000316343">
    <property type="component" value="Unassembled WGS sequence"/>
</dbReference>
<name>A0A547P7C9_9SPHN</name>